<dbReference type="GO" id="GO:0003723">
    <property type="term" value="F:RNA binding"/>
    <property type="evidence" value="ECO:0007669"/>
    <property type="project" value="InterPro"/>
</dbReference>
<keyword evidence="4" id="KW-0804">Transcription</keyword>
<comment type="caution">
    <text evidence="7">The sequence shown here is derived from an EMBL/GenBank/DDBJ whole genome shotgun (WGS) entry which is preliminary data.</text>
</comment>
<dbReference type="Proteomes" id="UP000663801">
    <property type="component" value="Unassembled WGS sequence"/>
</dbReference>
<dbReference type="Gene3D" id="1.10.10.10">
    <property type="entry name" value="Winged helix-like DNA-binding domain superfamily/Winged helix DNA-binding domain"/>
    <property type="match status" value="1"/>
</dbReference>
<evidence type="ECO:0000256" key="2">
    <source>
        <dbReference type="ARBA" id="ARBA00022777"/>
    </source>
</evidence>
<keyword evidence="3" id="KW-0805">Transcription regulation</keyword>
<dbReference type="Pfam" id="PF03861">
    <property type="entry name" value="ANTAR"/>
    <property type="match status" value="1"/>
</dbReference>
<evidence type="ECO:0000256" key="3">
    <source>
        <dbReference type="ARBA" id="ARBA00023015"/>
    </source>
</evidence>
<feature type="domain" description="ANTAR" evidence="6">
    <location>
        <begin position="162"/>
        <end position="223"/>
    </location>
</feature>
<dbReference type="Pfam" id="PF13185">
    <property type="entry name" value="GAF_2"/>
    <property type="match status" value="1"/>
</dbReference>
<protein>
    <submittedName>
        <fullName evidence="7">GAF and ANTAR domain-containing protein</fullName>
    </submittedName>
</protein>
<sequence>MTAPDFSPRSAAAGVELARSLADNPEVTQALHALVEMALAAGICDEASVTLVGKDGSVDSAAVSSPSAGEADALQYELGEGPCLRAAETSGVWVVPDTRSDARFPRWGPAAADSGVGATVSVHLFTERRALGGLNLYRAAAGPISEDDIEAARMVGAHASVTLARLRTERELWRAVDARHLIGQAQGILIERLGLTPERAFAVLKRYSSDHNRKLNDVARDLVNTGQLPGQARPAARADVDLQDADSAG</sequence>
<evidence type="ECO:0000256" key="1">
    <source>
        <dbReference type="ARBA" id="ARBA00022679"/>
    </source>
</evidence>
<gene>
    <name evidence="7" type="ORF">JL107_14825</name>
</gene>
<dbReference type="InterPro" id="IPR012074">
    <property type="entry name" value="GAF_ANTAR"/>
</dbReference>
<dbReference type="GO" id="GO:0016301">
    <property type="term" value="F:kinase activity"/>
    <property type="evidence" value="ECO:0007669"/>
    <property type="project" value="UniProtKB-KW"/>
</dbReference>
<dbReference type="AlphaFoldDB" id="A0A938YN19"/>
<keyword evidence="1" id="KW-0808">Transferase</keyword>
<dbReference type="Gene3D" id="3.30.450.40">
    <property type="match status" value="1"/>
</dbReference>
<keyword evidence="8" id="KW-1185">Reference proteome</keyword>
<dbReference type="PROSITE" id="PS50921">
    <property type="entry name" value="ANTAR"/>
    <property type="match status" value="1"/>
</dbReference>
<proteinExistence type="predicted"/>
<dbReference type="InterPro" id="IPR005561">
    <property type="entry name" value="ANTAR"/>
</dbReference>
<dbReference type="SMART" id="SM00065">
    <property type="entry name" value="GAF"/>
    <property type="match status" value="1"/>
</dbReference>
<dbReference type="EMBL" id="JAERWL010000012">
    <property type="protein sequence ID" value="MBM9477723.1"/>
    <property type="molecule type" value="Genomic_DNA"/>
</dbReference>
<dbReference type="SUPFAM" id="SSF55781">
    <property type="entry name" value="GAF domain-like"/>
    <property type="match status" value="1"/>
</dbReference>
<dbReference type="InterPro" id="IPR011006">
    <property type="entry name" value="CheY-like_superfamily"/>
</dbReference>
<organism evidence="7 8">
    <name type="scientific">Nakamurella flavida</name>
    <dbReference type="NCBI Taxonomy" id="363630"/>
    <lineage>
        <taxon>Bacteria</taxon>
        <taxon>Bacillati</taxon>
        <taxon>Actinomycetota</taxon>
        <taxon>Actinomycetes</taxon>
        <taxon>Nakamurellales</taxon>
        <taxon>Nakamurellaceae</taxon>
        <taxon>Nakamurella</taxon>
    </lineage>
</organism>
<dbReference type="SMART" id="SM01012">
    <property type="entry name" value="ANTAR"/>
    <property type="match status" value="1"/>
</dbReference>
<reference evidence="7" key="1">
    <citation type="submission" date="2021-01" db="EMBL/GenBank/DDBJ databases">
        <title>KCTC 19127 draft genome.</title>
        <authorList>
            <person name="An D."/>
        </authorList>
    </citation>
    <scope>NUCLEOTIDE SEQUENCE</scope>
    <source>
        <strain evidence="7">KCTC 19127</strain>
    </source>
</reference>
<name>A0A938YN19_9ACTN</name>
<dbReference type="InterPro" id="IPR036388">
    <property type="entry name" value="WH-like_DNA-bd_sf"/>
</dbReference>
<dbReference type="InterPro" id="IPR003018">
    <property type="entry name" value="GAF"/>
</dbReference>
<feature type="region of interest" description="Disordered" evidence="5">
    <location>
        <begin position="227"/>
        <end position="249"/>
    </location>
</feature>
<dbReference type="RefSeq" id="WP_205257837.1">
    <property type="nucleotide sequence ID" value="NZ_BAAAPV010000005.1"/>
</dbReference>
<dbReference type="InterPro" id="IPR029016">
    <property type="entry name" value="GAF-like_dom_sf"/>
</dbReference>
<evidence type="ECO:0000256" key="5">
    <source>
        <dbReference type="SAM" id="MobiDB-lite"/>
    </source>
</evidence>
<dbReference type="SUPFAM" id="SSF52172">
    <property type="entry name" value="CheY-like"/>
    <property type="match status" value="1"/>
</dbReference>
<evidence type="ECO:0000313" key="8">
    <source>
        <dbReference type="Proteomes" id="UP000663801"/>
    </source>
</evidence>
<evidence type="ECO:0000256" key="4">
    <source>
        <dbReference type="ARBA" id="ARBA00023163"/>
    </source>
</evidence>
<evidence type="ECO:0000313" key="7">
    <source>
        <dbReference type="EMBL" id="MBM9477723.1"/>
    </source>
</evidence>
<dbReference type="PIRSF" id="PIRSF036625">
    <property type="entry name" value="GAF_ANTAR"/>
    <property type="match status" value="1"/>
</dbReference>
<accession>A0A938YN19</accession>
<evidence type="ECO:0000259" key="6">
    <source>
        <dbReference type="PROSITE" id="PS50921"/>
    </source>
</evidence>
<keyword evidence="2" id="KW-0418">Kinase</keyword>